<comment type="similarity">
    <text evidence="2">Belongs to the major facilitator superfamily. Proton-dependent oligopeptide transporter (POT/PTR) (TC 2.A.17) family.</text>
</comment>
<dbReference type="InterPro" id="IPR000109">
    <property type="entry name" value="POT_fam"/>
</dbReference>
<feature type="transmembrane region" description="Helical" evidence="8">
    <location>
        <begin position="193"/>
        <end position="211"/>
    </location>
</feature>
<feature type="compositionally biased region" description="Basic and acidic residues" evidence="7">
    <location>
        <begin position="710"/>
        <end position="719"/>
    </location>
</feature>
<evidence type="ECO:0000256" key="7">
    <source>
        <dbReference type="SAM" id="MobiDB-lite"/>
    </source>
</evidence>
<dbReference type="GO" id="GO:0022857">
    <property type="term" value="F:transmembrane transporter activity"/>
    <property type="evidence" value="ECO:0007669"/>
    <property type="project" value="InterPro"/>
</dbReference>
<dbReference type="GO" id="GO:0015833">
    <property type="term" value="P:peptide transport"/>
    <property type="evidence" value="ECO:0007669"/>
    <property type="project" value="UniProtKB-KW"/>
</dbReference>
<dbReference type="GO" id="GO:0016020">
    <property type="term" value="C:membrane"/>
    <property type="evidence" value="ECO:0007669"/>
    <property type="project" value="UniProtKB-SubCell"/>
</dbReference>
<reference evidence="9" key="1">
    <citation type="submission" date="2021-12" db="EMBL/GenBank/DDBJ databases">
        <authorList>
            <person name="King R."/>
        </authorList>
    </citation>
    <scope>NUCLEOTIDE SEQUENCE</scope>
</reference>
<feature type="transmembrane region" description="Helical" evidence="8">
    <location>
        <begin position="622"/>
        <end position="641"/>
    </location>
</feature>
<accession>A0A9N9ZZL6</accession>
<feature type="transmembrane region" description="Helical" evidence="8">
    <location>
        <begin position="350"/>
        <end position="370"/>
    </location>
</feature>
<dbReference type="Gene3D" id="1.20.1250.20">
    <property type="entry name" value="MFS general substrate transporter like domains"/>
    <property type="match status" value="2"/>
</dbReference>
<feature type="transmembrane region" description="Helical" evidence="8">
    <location>
        <begin position="153"/>
        <end position="173"/>
    </location>
</feature>
<dbReference type="AlphaFoldDB" id="A0A9N9ZZL6"/>
<keyword evidence="5 8" id="KW-1133">Transmembrane helix</keyword>
<feature type="transmembrane region" description="Helical" evidence="8">
    <location>
        <begin position="59"/>
        <end position="82"/>
    </location>
</feature>
<gene>
    <name evidence="9" type="ORF">BEMITA_LOCUS651</name>
</gene>
<dbReference type="KEGG" id="btab:109038803"/>
<evidence type="ECO:0000256" key="3">
    <source>
        <dbReference type="ARBA" id="ARBA00022692"/>
    </source>
</evidence>
<evidence type="ECO:0000256" key="4">
    <source>
        <dbReference type="ARBA" id="ARBA00022856"/>
    </source>
</evidence>
<evidence type="ECO:0000256" key="6">
    <source>
        <dbReference type="ARBA" id="ARBA00023136"/>
    </source>
</evidence>
<keyword evidence="4" id="KW-0813">Transport</keyword>
<evidence type="ECO:0008006" key="11">
    <source>
        <dbReference type="Google" id="ProtNLM"/>
    </source>
</evidence>
<evidence type="ECO:0000313" key="9">
    <source>
        <dbReference type="EMBL" id="CAH0380952.1"/>
    </source>
</evidence>
<keyword evidence="6 8" id="KW-0472">Membrane</keyword>
<keyword evidence="10" id="KW-1185">Reference proteome</keyword>
<feature type="transmembrane region" description="Helical" evidence="8">
    <location>
        <begin position="116"/>
        <end position="132"/>
    </location>
</feature>
<evidence type="ECO:0000313" key="10">
    <source>
        <dbReference type="Proteomes" id="UP001152759"/>
    </source>
</evidence>
<evidence type="ECO:0000256" key="5">
    <source>
        <dbReference type="ARBA" id="ARBA00022989"/>
    </source>
</evidence>
<dbReference type="SUPFAM" id="SSF103473">
    <property type="entry name" value="MFS general substrate transporter"/>
    <property type="match status" value="2"/>
</dbReference>
<evidence type="ECO:0000256" key="2">
    <source>
        <dbReference type="ARBA" id="ARBA00005982"/>
    </source>
</evidence>
<feature type="transmembrane region" description="Helical" evidence="8">
    <location>
        <begin position="647"/>
        <end position="669"/>
    </location>
</feature>
<keyword evidence="4" id="KW-0653">Protein transport</keyword>
<proteinExistence type="inferred from homology"/>
<dbReference type="EMBL" id="OU963862">
    <property type="protein sequence ID" value="CAH0380952.1"/>
    <property type="molecule type" value="Genomic_DNA"/>
</dbReference>
<dbReference type="InterPro" id="IPR036259">
    <property type="entry name" value="MFS_trans_sf"/>
</dbReference>
<name>A0A9N9ZZL6_BEMTA</name>
<feature type="transmembrane region" description="Helical" evidence="8">
    <location>
        <begin position="272"/>
        <end position="289"/>
    </location>
</feature>
<feature type="transmembrane region" description="Helical" evidence="8">
    <location>
        <begin position="318"/>
        <end position="338"/>
    </location>
</feature>
<feature type="transmembrane region" description="Helical" evidence="8">
    <location>
        <begin position="89"/>
        <end position="110"/>
    </location>
</feature>
<keyword evidence="4" id="KW-0571">Peptide transport</keyword>
<comment type="subcellular location">
    <subcellularLocation>
        <location evidence="1">Membrane</location>
        <topology evidence="1">Multi-pass membrane protein</topology>
    </subcellularLocation>
</comment>
<evidence type="ECO:0000256" key="1">
    <source>
        <dbReference type="ARBA" id="ARBA00004141"/>
    </source>
</evidence>
<organism evidence="9 10">
    <name type="scientific">Bemisia tabaci</name>
    <name type="common">Sweetpotato whitefly</name>
    <name type="synonym">Aleurodes tabaci</name>
    <dbReference type="NCBI Taxonomy" id="7038"/>
    <lineage>
        <taxon>Eukaryota</taxon>
        <taxon>Metazoa</taxon>
        <taxon>Ecdysozoa</taxon>
        <taxon>Arthropoda</taxon>
        <taxon>Hexapoda</taxon>
        <taxon>Insecta</taxon>
        <taxon>Pterygota</taxon>
        <taxon>Neoptera</taxon>
        <taxon>Paraneoptera</taxon>
        <taxon>Hemiptera</taxon>
        <taxon>Sternorrhyncha</taxon>
        <taxon>Aleyrodoidea</taxon>
        <taxon>Aleyrodidae</taxon>
        <taxon>Aleyrodinae</taxon>
        <taxon>Bemisia</taxon>
    </lineage>
</organism>
<dbReference type="Pfam" id="PF00854">
    <property type="entry name" value="PTR2"/>
    <property type="match status" value="2"/>
</dbReference>
<feature type="region of interest" description="Disordered" evidence="7">
    <location>
        <begin position="684"/>
        <end position="719"/>
    </location>
</feature>
<evidence type="ECO:0000256" key="8">
    <source>
        <dbReference type="SAM" id="Phobius"/>
    </source>
</evidence>
<protein>
    <recommendedName>
        <fullName evidence="11">Peptide transporter family 1</fullName>
    </recommendedName>
</protein>
<sequence length="719" mass="80246">MVATDAQSQIAAKQLKYPKSTFFIIGNEFCERYSYYGMRAILALYMRNVLLYAEREATIIFHIFNFLCYIFPICGGTLADAYIGQYKTIVYSSIIHSVGNVLLALAATPWFFSPRVFSLLALILVAAGAGLMKPCISTFGGQQFVLPQQAKQLATFFSIFYVSCNVGAFLSAITSPIIRQDIKCLGQQSCYPLAFGVPAILMLLALVLFICGKPWYKMLKHGGSIPLTALKCIFHGLRRRLLSNKKQEVSSHWLECVADKYDPQMQADARDVLRVLAMYIPVPMFYALYDQVGSSWIFQASKMDGVVPNWFIIKPDQLAFLNPLVCMLFIPMLELFIYPALAKIGIRRPLQYITVGAALCALSYVMAAYVEVKLEPCYAKLPSPELGQLRIFNGLPCPLELQPPIDGEQFISPLGALQRTELQVEKTRILREDLILNAGLPCMNVGVPENWTREISLSEEESVSYIITDLGGTIDLLRVPGFDDVSKSQINAPKLRVIHNFAGPLTLKSQYGSELTFKLLESDVVTPLIEVDSGTYDAMYGDQMVLSNLQIESGGVYTLVIQKIDSRIVGNLHTITPPATLHLLWMIPQKTVMSIAEVFFAMTYVSFTFTQTPAKMRSIMQSFLSMSMSLGSVVVVLVASVGFKRQAYQFLLYAGLMFLDVILLILLSLRYKYREISPSEDIEPFRVEGAPSPEDVPGQDATKPQQMPETARENLCDKS</sequence>
<dbReference type="Proteomes" id="UP001152759">
    <property type="component" value="Chromosome 1"/>
</dbReference>
<keyword evidence="3 8" id="KW-0812">Transmembrane</keyword>
<dbReference type="PANTHER" id="PTHR11654">
    <property type="entry name" value="OLIGOPEPTIDE TRANSPORTER-RELATED"/>
    <property type="match status" value="1"/>
</dbReference>